<keyword evidence="6" id="KW-1185">Reference proteome</keyword>
<evidence type="ECO:0000256" key="1">
    <source>
        <dbReference type="ARBA" id="ARBA00012528"/>
    </source>
</evidence>
<evidence type="ECO:0000313" key="5">
    <source>
        <dbReference type="EMBL" id="ACL65713.1"/>
    </source>
</evidence>
<reference evidence="5" key="1">
    <citation type="submission" date="2009-01" db="EMBL/GenBank/DDBJ databases">
        <title>Complete sequence of Anaeromyxobacter dehalogenans 2CP-1.</title>
        <authorList>
            <consortium name="US DOE Joint Genome Institute"/>
            <person name="Lucas S."/>
            <person name="Copeland A."/>
            <person name="Lapidus A."/>
            <person name="Glavina del Rio T."/>
            <person name="Dalin E."/>
            <person name="Tice H."/>
            <person name="Bruce D."/>
            <person name="Goodwin L."/>
            <person name="Pitluck S."/>
            <person name="Saunders E."/>
            <person name="Brettin T."/>
            <person name="Detter J.C."/>
            <person name="Han C."/>
            <person name="Larimer F."/>
            <person name="Land M."/>
            <person name="Hauser L."/>
            <person name="Kyrpides N."/>
            <person name="Ovchinnikova G."/>
            <person name="Beliaev A.S."/>
            <person name="Richardson P."/>
        </authorList>
    </citation>
    <scope>NUCLEOTIDE SEQUENCE</scope>
    <source>
        <strain evidence="5">2CP-1</strain>
    </source>
</reference>
<dbReference type="GO" id="GO:0043709">
    <property type="term" value="P:cell adhesion involved in single-species biofilm formation"/>
    <property type="evidence" value="ECO:0007669"/>
    <property type="project" value="TreeGrafter"/>
</dbReference>
<evidence type="ECO:0000256" key="2">
    <source>
        <dbReference type="ARBA" id="ARBA00034247"/>
    </source>
</evidence>
<keyword evidence="3" id="KW-0472">Membrane</keyword>
<dbReference type="KEGG" id="acp:A2cp1_2375"/>
<keyword evidence="3" id="KW-1133">Transmembrane helix</keyword>
<protein>
    <recommendedName>
        <fullName evidence="1">diguanylate cyclase</fullName>
        <ecNumber evidence="1">2.7.7.65</ecNumber>
    </recommendedName>
</protein>
<dbReference type="FunFam" id="3.30.70.270:FF:000001">
    <property type="entry name" value="Diguanylate cyclase domain protein"/>
    <property type="match status" value="1"/>
</dbReference>
<dbReference type="CDD" id="cd01949">
    <property type="entry name" value="GGDEF"/>
    <property type="match status" value="1"/>
</dbReference>
<dbReference type="SUPFAM" id="SSF55781">
    <property type="entry name" value="GAF domain-like"/>
    <property type="match status" value="2"/>
</dbReference>
<feature type="transmembrane region" description="Helical" evidence="3">
    <location>
        <begin position="33"/>
        <end position="52"/>
    </location>
</feature>
<dbReference type="GO" id="GO:1902201">
    <property type="term" value="P:negative regulation of bacterial-type flagellum-dependent cell motility"/>
    <property type="evidence" value="ECO:0007669"/>
    <property type="project" value="TreeGrafter"/>
</dbReference>
<dbReference type="GO" id="GO:0005886">
    <property type="term" value="C:plasma membrane"/>
    <property type="evidence" value="ECO:0007669"/>
    <property type="project" value="TreeGrafter"/>
</dbReference>
<dbReference type="InterPro" id="IPR000160">
    <property type="entry name" value="GGDEF_dom"/>
</dbReference>
<dbReference type="PANTHER" id="PTHR45138:SF9">
    <property type="entry name" value="DIGUANYLATE CYCLASE DGCM-RELATED"/>
    <property type="match status" value="1"/>
</dbReference>
<dbReference type="HOGENOM" id="CLU_017737_0_0_7"/>
<accession>B8JB86</accession>
<dbReference type="Pfam" id="PF13185">
    <property type="entry name" value="GAF_2"/>
    <property type="match status" value="1"/>
</dbReference>
<feature type="transmembrane region" description="Helical" evidence="3">
    <location>
        <begin position="154"/>
        <end position="185"/>
    </location>
</feature>
<feature type="transmembrane region" description="Helical" evidence="3">
    <location>
        <begin position="59"/>
        <end position="78"/>
    </location>
</feature>
<feature type="transmembrane region" description="Helical" evidence="3">
    <location>
        <begin position="197"/>
        <end position="215"/>
    </location>
</feature>
<dbReference type="SMART" id="SM00267">
    <property type="entry name" value="GGDEF"/>
    <property type="match status" value="1"/>
</dbReference>
<dbReference type="InterPro" id="IPR043128">
    <property type="entry name" value="Rev_trsase/Diguanyl_cyclase"/>
</dbReference>
<dbReference type="Gene3D" id="3.30.70.270">
    <property type="match status" value="1"/>
</dbReference>
<dbReference type="RefSeq" id="WP_012633527.1">
    <property type="nucleotide sequence ID" value="NC_011891.1"/>
</dbReference>
<dbReference type="PROSITE" id="PS50887">
    <property type="entry name" value="GGDEF"/>
    <property type="match status" value="1"/>
</dbReference>
<dbReference type="EMBL" id="CP001359">
    <property type="protein sequence ID" value="ACL65713.1"/>
    <property type="molecule type" value="Genomic_DNA"/>
</dbReference>
<dbReference type="InterPro" id="IPR029016">
    <property type="entry name" value="GAF-like_dom_sf"/>
</dbReference>
<evidence type="ECO:0000256" key="3">
    <source>
        <dbReference type="SAM" id="Phobius"/>
    </source>
</evidence>
<organism evidence="5 6">
    <name type="scientific">Anaeromyxobacter dehalogenans (strain ATCC BAA-258 / DSM 21875 / 2CP-1)</name>
    <dbReference type="NCBI Taxonomy" id="455488"/>
    <lineage>
        <taxon>Bacteria</taxon>
        <taxon>Pseudomonadati</taxon>
        <taxon>Myxococcota</taxon>
        <taxon>Myxococcia</taxon>
        <taxon>Myxococcales</taxon>
        <taxon>Cystobacterineae</taxon>
        <taxon>Anaeromyxobacteraceae</taxon>
        <taxon>Anaeromyxobacter</taxon>
    </lineage>
</organism>
<proteinExistence type="predicted"/>
<sequence>MSEPLPALPPVRAPVGATPTVRRRLALQRSRPLLIRAYALLLGDAGLAGPIARRRAARFVLRSLPALVTVAVGALVALRGFESAAGWGQVAAMAVLAVALGALVWRRVARAAAGEQAGYREQLELGSLFVVAAYAVAQSASFGHAESAFQPVVYLVMAFLVAFLAPGVGAGLVALAVTLEALLWAGRGARVAELPEAVVHAGFVTVFAVLYYAVLAGQVAASRRDERLAIERRMKEIDHLARAFRLSVAAPDDAQDPAERERRWSEGAVIEIEAAVGGALEVAVAALRCHTCALFWLSEDEKTLTLLDCRSPSEAVGREPLPAGEGPLGGAVRRRSPVRLHGEVKAVSYYADGTRPKALLAAPLVDPRGGHVRGVVLVDRMEPTPFTEAEEKLLVTLAAEILRAVGAERLMKDVRQTRAEVDRFYRSIERLNRTRKLSEVYDALVGVASEMVTVDFAAVALRDEVDPSRVRVVRVAGGEGDRTGAAGLDDLEFAMGDGCLVSSAIKIDDVLPVNALDPAKTRVFGAVCLRGLASLKIFPLKVGERSIGALVLGAKRAGAYGRDAVQQLLVISMHAAQSIDRARLFDQTERLATTDGLTGLTNHRTFQERLDAHLGQAQRYGKRTSLLLCDIDHFKSVNDTYGHPVGDQVLRGVARTLARAARGTDVVARYGGEEFAIVMPETDTGGAMVIAERIREKVGQLVFETEQGPLKVTLSLGVATFPDDGAQKPALIERADACLYHAKRHGRNQSVSAASLRAPRRAAV</sequence>
<dbReference type="GO" id="GO:0052621">
    <property type="term" value="F:diguanylate cyclase activity"/>
    <property type="evidence" value="ECO:0007669"/>
    <property type="project" value="UniProtKB-EC"/>
</dbReference>
<feature type="transmembrane region" description="Helical" evidence="3">
    <location>
        <begin position="84"/>
        <end position="105"/>
    </location>
</feature>
<comment type="catalytic activity">
    <reaction evidence="2">
        <text>2 GTP = 3',3'-c-di-GMP + 2 diphosphate</text>
        <dbReference type="Rhea" id="RHEA:24898"/>
        <dbReference type="ChEBI" id="CHEBI:33019"/>
        <dbReference type="ChEBI" id="CHEBI:37565"/>
        <dbReference type="ChEBI" id="CHEBI:58805"/>
        <dbReference type="EC" id="2.7.7.65"/>
    </reaction>
</comment>
<gene>
    <name evidence="5" type="ordered locus">A2cp1_2375</name>
</gene>
<dbReference type="InterPro" id="IPR029787">
    <property type="entry name" value="Nucleotide_cyclase"/>
</dbReference>
<dbReference type="SMART" id="SM00065">
    <property type="entry name" value="GAF"/>
    <property type="match status" value="2"/>
</dbReference>
<dbReference type="NCBIfam" id="TIGR00254">
    <property type="entry name" value="GGDEF"/>
    <property type="match status" value="1"/>
</dbReference>
<dbReference type="PANTHER" id="PTHR45138">
    <property type="entry name" value="REGULATORY COMPONENTS OF SENSORY TRANSDUCTION SYSTEM"/>
    <property type="match status" value="1"/>
</dbReference>
<dbReference type="AlphaFoldDB" id="B8JB86"/>
<dbReference type="InterPro" id="IPR003018">
    <property type="entry name" value="GAF"/>
</dbReference>
<feature type="transmembrane region" description="Helical" evidence="3">
    <location>
        <begin position="125"/>
        <end position="142"/>
    </location>
</feature>
<dbReference type="Gene3D" id="3.30.450.40">
    <property type="match status" value="2"/>
</dbReference>
<name>B8JB86_ANAD2</name>
<keyword evidence="3" id="KW-0812">Transmembrane</keyword>
<feature type="domain" description="GGDEF" evidence="4">
    <location>
        <begin position="622"/>
        <end position="755"/>
    </location>
</feature>
<dbReference type="Proteomes" id="UP000007089">
    <property type="component" value="Chromosome"/>
</dbReference>
<dbReference type="Pfam" id="PF00990">
    <property type="entry name" value="GGDEF"/>
    <property type="match status" value="1"/>
</dbReference>
<evidence type="ECO:0000313" key="6">
    <source>
        <dbReference type="Proteomes" id="UP000007089"/>
    </source>
</evidence>
<dbReference type="InterPro" id="IPR050469">
    <property type="entry name" value="Diguanylate_Cyclase"/>
</dbReference>
<dbReference type="SUPFAM" id="SSF55073">
    <property type="entry name" value="Nucleotide cyclase"/>
    <property type="match status" value="1"/>
</dbReference>
<evidence type="ECO:0000259" key="4">
    <source>
        <dbReference type="PROSITE" id="PS50887"/>
    </source>
</evidence>
<dbReference type="EC" id="2.7.7.65" evidence="1"/>